<protein>
    <recommendedName>
        <fullName evidence="4">Mlr4354 like protein</fullName>
    </recommendedName>
</protein>
<gene>
    <name evidence="2" type="ORF">D2V07_02580</name>
</gene>
<keyword evidence="1" id="KW-0732">Signal</keyword>
<sequence>MKRILITVALLALAYPVMAKDSLGVFGQWGAFRDPAVPRCYAIAAAETGRDRRDFDPFASVGIWPERQVRGQVHFRLSRELSSSPRLRLAIGGQRFDLAGGGGDAWATGAGDDAAIRTAMRAASRMTISATDNRGNRFTDRYSLEGAATAIDAARVGCAARR</sequence>
<evidence type="ECO:0000313" key="3">
    <source>
        <dbReference type="Proteomes" id="UP000286576"/>
    </source>
</evidence>
<feature type="signal peptide" evidence="1">
    <location>
        <begin position="1"/>
        <end position="19"/>
    </location>
</feature>
<accession>A0A418NX10</accession>
<dbReference type="RefSeq" id="WP_119584425.1">
    <property type="nucleotide sequence ID" value="NZ_CAWODQ010000001.1"/>
</dbReference>
<evidence type="ECO:0000256" key="1">
    <source>
        <dbReference type="SAM" id="SignalP"/>
    </source>
</evidence>
<proteinExistence type="predicted"/>
<evidence type="ECO:0008006" key="4">
    <source>
        <dbReference type="Google" id="ProtNLM"/>
    </source>
</evidence>
<dbReference type="EMBL" id="QXFL01000001">
    <property type="protein sequence ID" value="RIV89147.1"/>
    <property type="molecule type" value="Genomic_DNA"/>
</dbReference>
<dbReference type="AlphaFoldDB" id="A0A418NX10"/>
<dbReference type="Proteomes" id="UP000286576">
    <property type="component" value="Unassembled WGS sequence"/>
</dbReference>
<keyword evidence="3" id="KW-1185">Reference proteome</keyword>
<dbReference type="OrthoDB" id="7426653at2"/>
<feature type="chain" id="PRO_5019586996" description="Mlr4354 like protein" evidence="1">
    <location>
        <begin position="20"/>
        <end position="162"/>
    </location>
</feature>
<evidence type="ECO:0000313" key="2">
    <source>
        <dbReference type="EMBL" id="RIV89147.1"/>
    </source>
</evidence>
<organism evidence="2 3">
    <name type="scientific">Aurantiacibacter zhengii</name>
    <dbReference type="NCBI Taxonomy" id="2307003"/>
    <lineage>
        <taxon>Bacteria</taxon>
        <taxon>Pseudomonadati</taxon>
        <taxon>Pseudomonadota</taxon>
        <taxon>Alphaproteobacteria</taxon>
        <taxon>Sphingomonadales</taxon>
        <taxon>Erythrobacteraceae</taxon>
        <taxon>Aurantiacibacter</taxon>
    </lineage>
</organism>
<reference evidence="2 3" key="1">
    <citation type="submission" date="2018-08" db="EMBL/GenBank/DDBJ databases">
        <title>Erythrobacter zhengii sp.nov., a bacterium isolated from deep-sea sediment.</title>
        <authorList>
            <person name="Fang C."/>
            <person name="Wu Y.-H."/>
            <person name="Sun C."/>
            <person name="Wang H."/>
            <person name="Cheng H."/>
            <person name="Meng F.-X."/>
            <person name="Wang C.-S."/>
            <person name="Xu X.-W."/>
        </authorList>
    </citation>
    <scope>NUCLEOTIDE SEQUENCE [LARGE SCALE GENOMIC DNA]</scope>
    <source>
        <strain evidence="2 3">V18</strain>
    </source>
</reference>
<name>A0A418NX10_9SPHN</name>
<comment type="caution">
    <text evidence="2">The sequence shown here is derived from an EMBL/GenBank/DDBJ whole genome shotgun (WGS) entry which is preliminary data.</text>
</comment>